<organism evidence="1">
    <name type="scientific">freshwater metagenome</name>
    <dbReference type="NCBI Taxonomy" id="449393"/>
    <lineage>
        <taxon>unclassified sequences</taxon>
        <taxon>metagenomes</taxon>
        <taxon>ecological metagenomes</taxon>
    </lineage>
</organism>
<protein>
    <submittedName>
        <fullName evidence="1">Unannotated protein</fullName>
    </submittedName>
</protein>
<accession>A0A6J7T9S2</accession>
<dbReference type="EMBL" id="CAFBQI010000063">
    <property type="protein sequence ID" value="CAB5049822.1"/>
    <property type="molecule type" value="Genomic_DNA"/>
</dbReference>
<gene>
    <name evidence="1" type="ORF">UFOPK4303_00822</name>
</gene>
<name>A0A6J7T9S2_9ZZZZ</name>
<proteinExistence type="predicted"/>
<reference evidence="1" key="1">
    <citation type="submission" date="2020-05" db="EMBL/GenBank/DDBJ databases">
        <authorList>
            <person name="Chiriac C."/>
            <person name="Salcher M."/>
            <person name="Ghai R."/>
            <person name="Kavagutti S V."/>
        </authorList>
    </citation>
    <scope>NUCLEOTIDE SEQUENCE</scope>
</reference>
<dbReference type="Gene3D" id="3.40.50.720">
    <property type="entry name" value="NAD(P)-binding Rossmann-like Domain"/>
    <property type="match status" value="1"/>
</dbReference>
<evidence type="ECO:0000313" key="1">
    <source>
        <dbReference type="EMBL" id="CAB5049822.1"/>
    </source>
</evidence>
<dbReference type="AlphaFoldDB" id="A0A6J7T9S2"/>
<sequence>MKINTSPNSPNIDSNNDLKLNIDSNNDLKLNIDSNNDLQIDEMIFPRLKNGVYVSSVESSGEKSVIIATSFHGITISHLKAREIIDQFSGVLSVQEISNKIEVSSSVIETIIRQLRNVNFIDTQRNSIKLNNRFQSTIAARAAHTSDQSNDAAFSQLQKRLAPELSQATWIDGVCDGGVAVMTARQNFGVEIIGNSRTATLLYSILLASGVTNTRLSLSASYKHPTVVDGDLGTGSLRTSDLGLNFKNRLEELSREWSLFPVASTYALAQRGAKKPMVPEKNLRIICGIFDSQYVEHLLKDGHDHFFVNRAPGHSATIGPFVQPGNTPCSKCLYLLEAAQVGGNDLTIAPGTSDELPIAIAHQVAALAAHAALKFIDTGESDLLAAQVTVDFLDAFKPQLRRFPQHPDCECLWPANDQNN</sequence>